<reference evidence="3 4" key="1">
    <citation type="submission" date="2024-01" db="EMBL/GenBank/DDBJ databases">
        <authorList>
            <person name="Waweru B."/>
        </authorList>
    </citation>
    <scope>NUCLEOTIDE SEQUENCE [LARGE SCALE GENOMIC DNA]</scope>
</reference>
<feature type="region of interest" description="Disordered" evidence="2">
    <location>
        <begin position="1"/>
        <end position="58"/>
    </location>
</feature>
<accession>A0AAV1RMV4</accession>
<name>A0AAV1RMV4_9ROSI</name>
<dbReference type="GO" id="GO:0009090">
    <property type="term" value="P:homoserine biosynthetic process"/>
    <property type="evidence" value="ECO:0007669"/>
    <property type="project" value="TreeGrafter"/>
</dbReference>
<dbReference type="InterPro" id="IPR036393">
    <property type="entry name" value="AceGlu_kinase-like_sf"/>
</dbReference>
<dbReference type="EMBL" id="CAWUPB010001108">
    <property type="protein sequence ID" value="CAK7337999.1"/>
    <property type="molecule type" value="Genomic_DNA"/>
</dbReference>
<feature type="compositionally biased region" description="Basic and acidic residues" evidence="2">
    <location>
        <begin position="48"/>
        <end position="58"/>
    </location>
</feature>
<evidence type="ECO:0000313" key="3">
    <source>
        <dbReference type="EMBL" id="CAK7337999.1"/>
    </source>
</evidence>
<dbReference type="PANTHER" id="PTHR21499:SF59">
    <property type="entry name" value="ASPARTOKINASE"/>
    <property type="match status" value="1"/>
</dbReference>
<evidence type="ECO:0000313" key="4">
    <source>
        <dbReference type="Proteomes" id="UP001314170"/>
    </source>
</evidence>
<dbReference type="SUPFAM" id="SSF53633">
    <property type="entry name" value="Carbamate kinase-like"/>
    <property type="match status" value="1"/>
</dbReference>
<organism evidence="3 4">
    <name type="scientific">Dovyalis caffra</name>
    <dbReference type="NCBI Taxonomy" id="77055"/>
    <lineage>
        <taxon>Eukaryota</taxon>
        <taxon>Viridiplantae</taxon>
        <taxon>Streptophyta</taxon>
        <taxon>Embryophyta</taxon>
        <taxon>Tracheophyta</taxon>
        <taxon>Spermatophyta</taxon>
        <taxon>Magnoliopsida</taxon>
        <taxon>eudicotyledons</taxon>
        <taxon>Gunneridae</taxon>
        <taxon>Pentapetalae</taxon>
        <taxon>rosids</taxon>
        <taxon>fabids</taxon>
        <taxon>Malpighiales</taxon>
        <taxon>Salicaceae</taxon>
        <taxon>Flacourtieae</taxon>
        <taxon>Dovyalis</taxon>
    </lineage>
</organism>
<comment type="similarity">
    <text evidence="1">Belongs to the aspartokinase family.</text>
</comment>
<dbReference type="GO" id="GO:0004072">
    <property type="term" value="F:aspartate kinase activity"/>
    <property type="evidence" value="ECO:0007669"/>
    <property type="project" value="TreeGrafter"/>
</dbReference>
<gene>
    <name evidence="3" type="ORF">DCAF_LOCUS13040</name>
</gene>
<keyword evidence="4" id="KW-1185">Reference proteome</keyword>
<dbReference type="Gene3D" id="3.40.1160.10">
    <property type="entry name" value="Acetylglutamate kinase-like"/>
    <property type="match status" value="1"/>
</dbReference>
<evidence type="ECO:0000256" key="2">
    <source>
        <dbReference type="SAM" id="MobiDB-lite"/>
    </source>
</evidence>
<dbReference type="PANTHER" id="PTHR21499">
    <property type="entry name" value="ASPARTATE KINASE"/>
    <property type="match status" value="1"/>
</dbReference>
<evidence type="ECO:0000256" key="1">
    <source>
        <dbReference type="ARBA" id="ARBA00010122"/>
    </source>
</evidence>
<protein>
    <submittedName>
        <fullName evidence="3">Uncharacterized protein</fullName>
    </submittedName>
</protein>
<sequence length="58" mass="6490">MVEEENDAETNFQKVLHPQSIRPAREGDIPIRVKNSYTPNAPGTLISKARDKSKVLIS</sequence>
<dbReference type="AlphaFoldDB" id="A0AAV1RMV4"/>
<dbReference type="GO" id="GO:0009089">
    <property type="term" value="P:lysine biosynthetic process via diaminopimelate"/>
    <property type="evidence" value="ECO:0007669"/>
    <property type="project" value="TreeGrafter"/>
</dbReference>
<proteinExistence type="inferred from homology"/>
<dbReference type="GO" id="GO:0009570">
    <property type="term" value="C:chloroplast stroma"/>
    <property type="evidence" value="ECO:0007669"/>
    <property type="project" value="TreeGrafter"/>
</dbReference>
<comment type="caution">
    <text evidence="3">The sequence shown here is derived from an EMBL/GenBank/DDBJ whole genome shotgun (WGS) entry which is preliminary data.</text>
</comment>
<dbReference type="Proteomes" id="UP001314170">
    <property type="component" value="Unassembled WGS sequence"/>
</dbReference>
<dbReference type="GO" id="GO:0005829">
    <property type="term" value="C:cytosol"/>
    <property type="evidence" value="ECO:0007669"/>
    <property type="project" value="TreeGrafter"/>
</dbReference>